<dbReference type="AlphaFoldDB" id="A0A5S4FMZ4"/>
<evidence type="ECO:0000313" key="3">
    <source>
        <dbReference type="Proteomes" id="UP000309128"/>
    </source>
</evidence>
<gene>
    <name evidence="2" type="ORF">ETD86_12840</name>
</gene>
<evidence type="ECO:0000313" key="2">
    <source>
        <dbReference type="EMBL" id="TMR22053.1"/>
    </source>
</evidence>
<dbReference type="EMBL" id="VCKY01000034">
    <property type="protein sequence ID" value="TMR22053.1"/>
    <property type="molecule type" value="Genomic_DNA"/>
</dbReference>
<sequence length="61" mass="6731">MTNTDQARALSRLMFQWREAHPDGPDDPNDDPAFLQATRELQGLDPDTGRRAGPQNGPALT</sequence>
<feature type="region of interest" description="Disordered" evidence="1">
    <location>
        <begin position="15"/>
        <end position="61"/>
    </location>
</feature>
<accession>A0A5S4FMZ4</accession>
<proteinExistence type="predicted"/>
<protein>
    <submittedName>
        <fullName evidence="2">Uncharacterized protein</fullName>
    </submittedName>
</protein>
<keyword evidence="3" id="KW-1185">Reference proteome</keyword>
<name>A0A5S4FMZ4_9ACTN</name>
<comment type="caution">
    <text evidence="2">The sequence shown here is derived from an EMBL/GenBank/DDBJ whole genome shotgun (WGS) entry which is preliminary data.</text>
</comment>
<evidence type="ECO:0000256" key="1">
    <source>
        <dbReference type="SAM" id="MobiDB-lite"/>
    </source>
</evidence>
<organism evidence="2 3">
    <name type="scientific">Nonomuraea turkmeniaca</name>
    <dbReference type="NCBI Taxonomy" id="103838"/>
    <lineage>
        <taxon>Bacteria</taxon>
        <taxon>Bacillati</taxon>
        <taxon>Actinomycetota</taxon>
        <taxon>Actinomycetes</taxon>
        <taxon>Streptosporangiales</taxon>
        <taxon>Streptosporangiaceae</taxon>
        <taxon>Nonomuraea</taxon>
    </lineage>
</organism>
<dbReference type="RefSeq" id="WP_138666361.1">
    <property type="nucleotide sequence ID" value="NZ_VCKY01000034.1"/>
</dbReference>
<dbReference type="Proteomes" id="UP000309128">
    <property type="component" value="Unassembled WGS sequence"/>
</dbReference>
<reference evidence="2 3" key="1">
    <citation type="submission" date="2019-05" db="EMBL/GenBank/DDBJ databases">
        <title>Draft genome sequence of Nonomuraea turkmeniaca DSM 43926.</title>
        <authorList>
            <person name="Saricaoglu S."/>
            <person name="Isik K."/>
        </authorList>
    </citation>
    <scope>NUCLEOTIDE SEQUENCE [LARGE SCALE GENOMIC DNA]</scope>
    <source>
        <strain evidence="2 3">DSM 43926</strain>
    </source>
</reference>